<dbReference type="SFLD" id="SFLDS00003">
    <property type="entry name" value="Haloacid_Dehalogenase"/>
    <property type="match status" value="1"/>
</dbReference>
<evidence type="ECO:0000313" key="5">
    <source>
        <dbReference type="EMBL" id="KRG29170.1"/>
    </source>
</evidence>
<organism evidence="5 6">
    <name type="scientific">Salegentibacter mishustinae</name>
    <dbReference type="NCBI Taxonomy" id="270918"/>
    <lineage>
        <taxon>Bacteria</taxon>
        <taxon>Pseudomonadati</taxon>
        <taxon>Bacteroidota</taxon>
        <taxon>Flavobacteriia</taxon>
        <taxon>Flavobacteriales</taxon>
        <taxon>Flavobacteriaceae</taxon>
        <taxon>Salegentibacter</taxon>
    </lineage>
</organism>
<evidence type="ECO:0000256" key="4">
    <source>
        <dbReference type="ARBA" id="ARBA00013078"/>
    </source>
</evidence>
<dbReference type="GO" id="GO:0008967">
    <property type="term" value="F:phosphoglycolate phosphatase activity"/>
    <property type="evidence" value="ECO:0007669"/>
    <property type="project" value="UniProtKB-EC"/>
</dbReference>
<evidence type="ECO:0000256" key="2">
    <source>
        <dbReference type="ARBA" id="ARBA00004818"/>
    </source>
</evidence>
<sequence length="209" mass="24550">MKGFINKHVIFWDFDGVLMDSMPVRNQGFELVLKDFPVNQVEELMRFHLKNGGLSRYVKFRHFFENIRGEEITTKEVEKWANRFSGIMKENLLEPNLLIEDSLNFVKSNHDKYEMHIVSGSDQQELQYLCYELNINPYFKNICGSPTPKIELVKTLLKENNYNPKECLLIGDSFNDFEAADSNEVQFFGYNNPDLKKLHTGYIESFNKL</sequence>
<dbReference type="GO" id="GO:0006281">
    <property type="term" value="P:DNA repair"/>
    <property type="evidence" value="ECO:0007669"/>
    <property type="project" value="TreeGrafter"/>
</dbReference>
<dbReference type="SFLD" id="SFLDG01129">
    <property type="entry name" value="C1.5:_HAD__Beta-PGM__Phosphata"/>
    <property type="match status" value="1"/>
</dbReference>
<dbReference type="SUPFAM" id="SSF56784">
    <property type="entry name" value="HAD-like"/>
    <property type="match status" value="1"/>
</dbReference>
<dbReference type="GO" id="GO:0005829">
    <property type="term" value="C:cytosol"/>
    <property type="evidence" value="ECO:0007669"/>
    <property type="project" value="TreeGrafter"/>
</dbReference>
<dbReference type="STRING" id="270918.APR42_04360"/>
<dbReference type="EMBL" id="LKTP01000012">
    <property type="protein sequence ID" value="KRG29170.1"/>
    <property type="molecule type" value="Genomic_DNA"/>
</dbReference>
<dbReference type="Proteomes" id="UP000051643">
    <property type="component" value="Unassembled WGS sequence"/>
</dbReference>
<gene>
    <name evidence="5" type="ORF">APR42_04360</name>
</gene>
<protein>
    <recommendedName>
        <fullName evidence="4">phosphoglycolate phosphatase</fullName>
        <ecNumber evidence="4">3.1.3.18</ecNumber>
    </recommendedName>
</protein>
<evidence type="ECO:0000256" key="1">
    <source>
        <dbReference type="ARBA" id="ARBA00000830"/>
    </source>
</evidence>
<dbReference type="PANTHER" id="PTHR43434">
    <property type="entry name" value="PHOSPHOGLYCOLATE PHOSPHATASE"/>
    <property type="match status" value="1"/>
</dbReference>
<keyword evidence="6" id="KW-1185">Reference proteome</keyword>
<dbReference type="InterPro" id="IPR050155">
    <property type="entry name" value="HAD-like_hydrolase_sf"/>
</dbReference>
<dbReference type="Gene3D" id="1.10.150.240">
    <property type="entry name" value="Putative phosphatase, domain 2"/>
    <property type="match status" value="1"/>
</dbReference>
<comment type="similarity">
    <text evidence="3">Belongs to the HAD-like hydrolase superfamily. CbbY/CbbZ/Gph/YieH family.</text>
</comment>
<dbReference type="OrthoDB" id="9807630at2"/>
<comment type="caution">
    <text evidence="5">The sequence shown here is derived from an EMBL/GenBank/DDBJ whole genome shotgun (WGS) entry which is preliminary data.</text>
</comment>
<evidence type="ECO:0000313" key="6">
    <source>
        <dbReference type="Proteomes" id="UP000051643"/>
    </source>
</evidence>
<dbReference type="Gene3D" id="3.40.50.1000">
    <property type="entry name" value="HAD superfamily/HAD-like"/>
    <property type="match status" value="1"/>
</dbReference>
<accession>A0A0Q9ZGC6</accession>
<evidence type="ECO:0000256" key="3">
    <source>
        <dbReference type="ARBA" id="ARBA00006171"/>
    </source>
</evidence>
<dbReference type="EC" id="3.1.3.18" evidence="4"/>
<dbReference type="AlphaFoldDB" id="A0A0Q9ZGC6"/>
<name>A0A0Q9ZGC6_9FLAO</name>
<comment type="catalytic activity">
    <reaction evidence="1">
        <text>2-phosphoglycolate + H2O = glycolate + phosphate</text>
        <dbReference type="Rhea" id="RHEA:14369"/>
        <dbReference type="ChEBI" id="CHEBI:15377"/>
        <dbReference type="ChEBI" id="CHEBI:29805"/>
        <dbReference type="ChEBI" id="CHEBI:43474"/>
        <dbReference type="ChEBI" id="CHEBI:58033"/>
        <dbReference type="EC" id="3.1.3.18"/>
    </reaction>
</comment>
<reference evidence="5" key="1">
    <citation type="submission" date="2015-10" db="EMBL/GenBank/DDBJ databases">
        <title>Draft genome sequence of Salegentibacter mishustinae KCTC 12263.</title>
        <authorList>
            <person name="Lin W."/>
            <person name="Zheng Q."/>
        </authorList>
    </citation>
    <scope>NUCLEOTIDE SEQUENCE [LARGE SCALE GENOMIC DNA]</scope>
    <source>
        <strain evidence="5">KCTC 12263</strain>
    </source>
</reference>
<proteinExistence type="inferred from homology"/>
<dbReference type="RefSeq" id="WP_057481642.1">
    <property type="nucleotide sequence ID" value="NZ_BMWR01000003.1"/>
</dbReference>
<dbReference type="InterPro" id="IPR023198">
    <property type="entry name" value="PGP-like_dom2"/>
</dbReference>
<dbReference type="InterPro" id="IPR036412">
    <property type="entry name" value="HAD-like_sf"/>
</dbReference>
<dbReference type="InterPro" id="IPR023214">
    <property type="entry name" value="HAD_sf"/>
</dbReference>
<comment type="pathway">
    <text evidence="2">Organic acid metabolism; glycolate biosynthesis; glycolate from 2-phosphoglycolate: step 1/1.</text>
</comment>
<dbReference type="PANTHER" id="PTHR43434:SF1">
    <property type="entry name" value="PHOSPHOGLYCOLATE PHOSPHATASE"/>
    <property type="match status" value="1"/>
</dbReference>
<dbReference type="Pfam" id="PF13419">
    <property type="entry name" value="HAD_2"/>
    <property type="match status" value="1"/>
</dbReference>
<dbReference type="InterPro" id="IPR041492">
    <property type="entry name" value="HAD_2"/>
</dbReference>